<feature type="transmembrane region" description="Helical" evidence="1">
    <location>
        <begin position="114"/>
        <end position="129"/>
    </location>
</feature>
<name>A0A7W5ZIS0_9BACT</name>
<feature type="transmembrane region" description="Helical" evidence="1">
    <location>
        <begin position="259"/>
        <end position="281"/>
    </location>
</feature>
<protein>
    <recommendedName>
        <fullName evidence="4">Glycosyltransferase RgtA/B/C/D-like domain-containing protein</fullName>
    </recommendedName>
</protein>
<dbReference type="AlphaFoldDB" id="A0A7W5ZIS0"/>
<feature type="transmembrane region" description="Helical" evidence="1">
    <location>
        <begin position="135"/>
        <end position="156"/>
    </location>
</feature>
<keyword evidence="3" id="KW-1185">Reference proteome</keyword>
<feature type="transmembrane region" description="Helical" evidence="1">
    <location>
        <begin position="87"/>
        <end position="107"/>
    </location>
</feature>
<feature type="transmembrane region" description="Helical" evidence="1">
    <location>
        <begin position="225"/>
        <end position="247"/>
    </location>
</feature>
<accession>A0A7W5ZIS0</accession>
<feature type="transmembrane region" description="Helical" evidence="1">
    <location>
        <begin position="359"/>
        <end position="376"/>
    </location>
</feature>
<sequence length="547" mass="62881">MRKVLFGLLAALPVGLFVVTLAQFSVNVPWFDDFDPFPDFLRKWVNSNGLSTQLQLIFQPNNEHRMIFGKLGALVYYWLFGELNFTFLHWLGFGFTLGTLAIFIVVFRQQKIEWEYLIPLLFFLFQLQYHMTSLWAITALQHLPVIFFVSLTCYLLSKQQFGWAVLTGFCANFAMSNGIFVWPAGMVILFVQGRYKLLLTWLVAGVAAVFLYFRGMQTLNNESSFGYFLQHPHQTFFGFFTFIGGLFDFFPDRSTLQRSILPTIGGMGMIAVLVVALVKVWKLFRERTLAHQEALLFLLGVSTYLLANASIIAFLRPRFGYFVMIVSNYKIYPALFLMVIYGFYLVLNRQQTKKTHFKVALAVGIGIWGLSLLHYWPTINERRKTLLAGAFNQEHNGFGLGFTPNTPAAQYIDSLMKFNVQQGIYHYPTTLAPVIQSLQTPTSLPIQPQLEYQADGLLIREETHSFTTEMNGALYVSLQSNRRQYLFKLEPTLYTGRNWLKRYATGTTLLIPYATVEPGTYQMQFVLVRNGKPQSTHNQPLEWKKKA</sequence>
<reference evidence="2 3" key="1">
    <citation type="submission" date="2020-08" db="EMBL/GenBank/DDBJ databases">
        <title>Genomic Encyclopedia of Type Strains, Phase IV (KMG-IV): sequencing the most valuable type-strain genomes for metagenomic binning, comparative biology and taxonomic classification.</title>
        <authorList>
            <person name="Goeker M."/>
        </authorList>
    </citation>
    <scope>NUCLEOTIDE SEQUENCE [LARGE SCALE GENOMIC DNA]</scope>
    <source>
        <strain evidence="2 3">DSM 17976</strain>
    </source>
</reference>
<gene>
    <name evidence="2" type="ORF">FHS57_002024</name>
</gene>
<evidence type="ECO:0000313" key="2">
    <source>
        <dbReference type="EMBL" id="MBB3838027.1"/>
    </source>
</evidence>
<evidence type="ECO:0000256" key="1">
    <source>
        <dbReference type="SAM" id="Phobius"/>
    </source>
</evidence>
<evidence type="ECO:0000313" key="3">
    <source>
        <dbReference type="Proteomes" id="UP000541352"/>
    </source>
</evidence>
<organism evidence="2 3">
    <name type="scientific">Runella defluvii</name>
    <dbReference type="NCBI Taxonomy" id="370973"/>
    <lineage>
        <taxon>Bacteria</taxon>
        <taxon>Pseudomonadati</taxon>
        <taxon>Bacteroidota</taxon>
        <taxon>Cytophagia</taxon>
        <taxon>Cytophagales</taxon>
        <taxon>Spirosomataceae</taxon>
        <taxon>Runella</taxon>
    </lineage>
</organism>
<proteinExistence type="predicted"/>
<feature type="transmembrane region" description="Helical" evidence="1">
    <location>
        <begin position="293"/>
        <end position="315"/>
    </location>
</feature>
<comment type="caution">
    <text evidence="2">The sequence shown here is derived from an EMBL/GenBank/DDBJ whole genome shotgun (WGS) entry which is preliminary data.</text>
</comment>
<feature type="transmembrane region" description="Helical" evidence="1">
    <location>
        <begin position="197"/>
        <end position="213"/>
    </location>
</feature>
<keyword evidence="1" id="KW-0812">Transmembrane</keyword>
<dbReference type="Proteomes" id="UP000541352">
    <property type="component" value="Unassembled WGS sequence"/>
</dbReference>
<keyword evidence="1" id="KW-0472">Membrane</keyword>
<dbReference type="RefSeq" id="WP_183973041.1">
    <property type="nucleotide sequence ID" value="NZ_JACIBY010000003.1"/>
</dbReference>
<feature type="transmembrane region" description="Helical" evidence="1">
    <location>
        <begin position="163"/>
        <end position="191"/>
    </location>
</feature>
<feature type="transmembrane region" description="Helical" evidence="1">
    <location>
        <begin position="321"/>
        <end position="347"/>
    </location>
</feature>
<keyword evidence="1" id="KW-1133">Transmembrane helix</keyword>
<dbReference type="EMBL" id="JACIBY010000003">
    <property type="protein sequence ID" value="MBB3838027.1"/>
    <property type="molecule type" value="Genomic_DNA"/>
</dbReference>
<evidence type="ECO:0008006" key="4">
    <source>
        <dbReference type="Google" id="ProtNLM"/>
    </source>
</evidence>